<sequence>MGCGAENESMGKLSKERQSLAAKISESEAQNVLIFNESSAIVAKSEGSWDLRVSSFKPVQAIYVDNIPMTLAGKSFDFFIQIPYELKSERKIFTVEVYTTEGVIKHEILLKQNPS</sequence>
<evidence type="ECO:0000313" key="2">
    <source>
        <dbReference type="Proteomes" id="UP000226525"/>
    </source>
</evidence>
<name>A0A2D6YMN6_9DELT</name>
<comment type="caution">
    <text evidence="1">The sequence shown here is derived from an EMBL/GenBank/DDBJ whole genome shotgun (WGS) entry which is preliminary data.</text>
</comment>
<reference evidence="2" key="1">
    <citation type="submission" date="2017-09" db="EMBL/GenBank/DDBJ databases">
        <title>The Reconstruction of 2,631 Draft Metagenome-Assembled Genomes from the Global Oceans.</title>
        <authorList>
            <person name="Tully B.J."/>
            <person name="Graham E.D."/>
            <person name="Heidelberg J.F."/>
        </authorList>
    </citation>
    <scope>NUCLEOTIDE SEQUENCE [LARGE SCALE GENOMIC DNA]</scope>
</reference>
<accession>A0A2D6YMN6</accession>
<dbReference type="Proteomes" id="UP000226525">
    <property type="component" value="Unassembled WGS sequence"/>
</dbReference>
<organism evidence="1 2">
    <name type="scientific">SAR324 cluster bacterium</name>
    <dbReference type="NCBI Taxonomy" id="2024889"/>
    <lineage>
        <taxon>Bacteria</taxon>
        <taxon>Deltaproteobacteria</taxon>
        <taxon>SAR324 cluster</taxon>
    </lineage>
</organism>
<evidence type="ECO:0000313" key="1">
    <source>
        <dbReference type="EMBL" id="MAH64392.1"/>
    </source>
</evidence>
<proteinExistence type="predicted"/>
<dbReference type="AlphaFoldDB" id="A0A2D6YMN6"/>
<gene>
    <name evidence="1" type="ORF">CMN54_13295</name>
</gene>
<dbReference type="EMBL" id="NZEX01000158">
    <property type="protein sequence ID" value="MAH64392.1"/>
    <property type="molecule type" value="Genomic_DNA"/>
</dbReference>
<protein>
    <submittedName>
        <fullName evidence="1">Uncharacterized protein</fullName>
    </submittedName>
</protein>